<dbReference type="GO" id="GO:0110001">
    <property type="term" value="C:toxin-antitoxin complex"/>
    <property type="evidence" value="ECO:0007669"/>
    <property type="project" value="InterPro"/>
</dbReference>
<keyword evidence="4" id="KW-0378">Hydrolase</keyword>
<comment type="caution">
    <text evidence="6">The sequence shown here is derived from an EMBL/GenBank/DDBJ whole genome shotgun (WGS) entry which is preliminary data.</text>
</comment>
<keyword evidence="2" id="KW-1277">Toxin-antitoxin system</keyword>
<dbReference type="InterPro" id="IPR037038">
    <property type="entry name" value="HepT-like_sf"/>
</dbReference>
<reference evidence="6 7" key="1">
    <citation type="submission" date="2019-12" db="EMBL/GenBank/DDBJ databases">
        <title>Isolation and characterization of three novel carbon monoxide-oxidizing members of Halobacteria from salione crusts and soils.</title>
        <authorList>
            <person name="Myers M.R."/>
            <person name="King G.M."/>
        </authorList>
    </citation>
    <scope>NUCLEOTIDE SEQUENCE [LARGE SCALE GENOMIC DNA]</scope>
    <source>
        <strain evidence="6 7">WSH3</strain>
    </source>
</reference>
<sequence>MEACIDIAGLVLRALDATMPATYAERFSVLEQQDVLSSDTSDRMRKAAGFRNILVHRYGDTIENETVYEHLQTELEWLIRYLREIRDLLDESAEPC</sequence>
<protein>
    <submittedName>
        <fullName evidence="6">DUF86 domain-containing protein</fullName>
    </submittedName>
</protein>
<dbReference type="PANTHER" id="PTHR33397">
    <property type="entry name" value="UPF0331 PROTEIN YUTE"/>
    <property type="match status" value="1"/>
</dbReference>
<dbReference type="Proteomes" id="UP000466535">
    <property type="component" value="Unassembled WGS sequence"/>
</dbReference>
<dbReference type="GO" id="GO:0016787">
    <property type="term" value="F:hydrolase activity"/>
    <property type="evidence" value="ECO:0007669"/>
    <property type="project" value="UniProtKB-KW"/>
</dbReference>
<dbReference type="InterPro" id="IPR008201">
    <property type="entry name" value="HepT-like"/>
</dbReference>
<evidence type="ECO:0000256" key="4">
    <source>
        <dbReference type="ARBA" id="ARBA00022801"/>
    </source>
</evidence>
<accession>A0A6B0SYJ7</accession>
<comment type="similarity">
    <text evidence="5">Belongs to the HepT RNase toxin family.</text>
</comment>
<dbReference type="Gene3D" id="1.20.120.580">
    <property type="entry name" value="bsu32300-like"/>
    <property type="match status" value="1"/>
</dbReference>
<evidence type="ECO:0000256" key="1">
    <source>
        <dbReference type="ARBA" id="ARBA00022553"/>
    </source>
</evidence>
<keyword evidence="1" id="KW-0597">Phosphoprotein</keyword>
<evidence type="ECO:0000313" key="6">
    <source>
        <dbReference type="EMBL" id="MXR50445.1"/>
    </source>
</evidence>
<dbReference type="Pfam" id="PF01934">
    <property type="entry name" value="HepT-like"/>
    <property type="match status" value="1"/>
</dbReference>
<keyword evidence="7" id="KW-1185">Reference proteome</keyword>
<dbReference type="GO" id="GO:0004540">
    <property type="term" value="F:RNA nuclease activity"/>
    <property type="evidence" value="ECO:0007669"/>
    <property type="project" value="InterPro"/>
</dbReference>
<organism evidence="6 7">
    <name type="scientific">Halovenus carboxidivorans</name>
    <dbReference type="NCBI Taxonomy" id="2692199"/>
    <lineage>
        <taxon>Archaea</taxon>
        <taxon>Methanobacteriati</taxon>
        <taxon>Methanobacteriota</taxon>
        <taxon>Stenosarchaea group</taxon>
        <taxon>Halobacteria</taxon>
        <taxon>Halobacteriales</taxon>
        <taxon>Haloarculaceae</taxon>
        <taxon>Halovenus</taxon>
    </lineage>
</organism>
<dbReference type="PANTHER" id="PTHR33397:SF5">
    <property type="entry name" value="RNASE YUTE-RELATED"/>
    <property type="match status" value="1"/>
</dbReference>
<dbReference type="NCBIfam" id="NF047751">
    <property type="entry name" value="HepT_toxin"/>
    <property type="match status" value="1"/>
</dbReference>
<evidence type="ECO:0000256" key="5">
    <source>
        <dbReference type="ARBA" id="ARBA00024207"/>
    </source>
</evidence>
<dbReference type="InterPro" id="IPR052379">
    <property type="entry name" value="Type_VII_TA_RNase"/>
</dbReference>
<evidence type="ECO:0000256" key="3">
    <source>
        <dbReference type="ARBA" id="ARBA00022722"/>
    </source>
</evidence>
<keyword evidence="3" id="KW-0540">Nuclease</keyword>
<proteinExistence type="inferred from homology"/>
<evidence type="ECO:0000256" key="2">
    <source>
        <dbReference type="ARBA" id="ARBA00022649"/>
    </source>
</evidence>
<dbReference type="AlphaFoldDB" id="A0A6B0SYJ7"/>
<dbReference type="EMBL" id="WUUT01000001">
    <property type="protein sequence ID" value="MXR50445.1"/>
    <property type="molecule type" value="Genomic_DNA"/>
</dbReference>
<gene>
    <name evidence="6" type="ORF">GRX03_02340</name>
</gene>
<name>A0A6B0SYJ7_9EURY</name>
<evidence type="ECO:0000313" key="7">
    <source>
        <dbReference type="Proteomes" id="UP000466535"/>
    </source>
</evidence>